<evidence type="ECO:0000313" key="3">
    <source>
        <dbReference type="Proteomes" id="UP001430953"/>
    </source>
</evidence>
<feature type="region of interest" description="Disordered" evidence="1">
    <location>
        <begin position="17"/>
        <end position="42"/>
    </location>
</feature>
<feature type="compositionally biased region" description="Basic and acidic residues" evidence="1">
    <location>
        <begin position="25"/>
        <end position="42"/>
    </location>
</feature>
<reference evidence="2 3" key="1">
    <citation type="submission" date="2023-03" db="EMBL/GenBank/DDBJ databases">
        <title>High recombination rates correlate with genetic variation in Cardiocondyla obscurior ants.</title>
        <authorList>
            <person name="Errbii M."/>
        </authorList>
    </citation>
    <scope>NUCLEOTIDE SEQUENCE [LARGE SCALE GENOMIC DNA]</scope>
    <source>
        <strain evidence="2">Alpha-2009</strain>
        <tissue evidence="2">Whole body</tissue>
    </source>
</reference>
<proteinExistence type="predicted"/>
<protein>
    <submittedName>
        <fullName evidence="2">Uncharacterized protein</fullName>
    </submittedName>
</protein>
<dbReference type="EMBL" id="JADYXP020000022">
    <property type="protein sequence ID" value="KAL0102548.1"/>
    <property type="molecule type" value="Genomic_DNA"/>
</dbReference>
<dbReference type="AlphaFoldDB" id="A0AAW2EIF6"/>
<accession>A0AAW2EIF6</accession>
<name>A0AAW2EIF6_9HYME</name>
<dbReference type="Proteomes" id="UP001430953">
    <property type="component" value="Unassembled WGS sequence"/>
</dbReference>
<gene>
    <name evidence="2" type="ORF">PUN28_018085</name>
</gene>
<evidence type="ECO:0000256" key="1">
    <source>
        <dbReference type="SAM" id="MobiDB-lite"/>
    </source>
</evidence>
<keyword evidence="3" id="KW-1185">Reference proteome</keyword>
<sequence>MTIFGIKRHGCGAESNVSTGGKAVSQEHLRETKKETEKERNEFSLTYTGERRILTPRAFAPGCLSRRAKFRLREINIIVPAGLNLHLPAQCGRLIFNLITIATGRCINPYSSRSSKFDTREKKINFITF</sequence>
<comment type="caution">
    <text evidence="2">The sequence shown here is derived from an EMBL/GenBank/DDBJ whole genome shotgun (WGS) entry which is preliminary data.</text>
</comment>
<evidence type="ECO:0000313" key="2">
    <source>
        <dbReference type="EMBL" id="KAL0102548.1"/>
    </source>
</evidence>
<organism evidence="2 3">
    <name type="scientific">Cardiocondyla obscurior</name>
    <dbReference type="NCBI Taxonomy" id="286306"/>
    <lineage>
        <taxon>Eukaryota</taxon>
        <taxon>Metazoa</taxon>
        <taxon>Ecdysozoa</taxon>
        <taxon>Arthropoda</taxon>
        <taxon>Hexapoda</taxon>
        <taxon>Insecta</taxon>
        <taxon>Pterygota</taxon>
        <taxon>Neoptera</taxon>
        <taxon>Endopterygota</taxon>
        <taxon>Hymenoptera</taxon>
        <taxon>Apocrita</taxon>
        <taxon>Aculeata</taxon>
        <taxon>Formicoidea</taxon>
        <taxon>Formicidae</taxon>
        <taxon>Myrmicinae</taxon>
        <taxon>Cardiocondyla</taxon>
    </lineage>
</organism>